<accession>A0A4R7HZX9</accession>
<dbReference type="RefSeq" id="WP_208293991.1">
    <property type="nucleotide sequence ID" value="NZ_SOAU01000001.1"/>
</dbReference>
<comment type="caution">
    <text evidence="4">The sequence shown here is derived from an EMBL/GenBank/DDBJ whole genome shotgun (WGS) entry which is preliminary data.</text>
</comment>
<dbReference type="EMBL" id="SOAU01000001">
    <property type="protein sequence ID" value="TDT15836.1"/>
    <property type="molecule type" value="Genomic_DNA"/>
</dbReference>
<feature type="region of interest" description="Disordered" evidence="2">
    <location>
        <begin position="1"/>
        <end position="22"/>
    </location>
</feature>
<dbReference type="PRINTS" id="PR01270">
    <property type="entry name" value="HDASUPER"/>
</dbReference>
<evidence type="ECO:0000259" key="3">
    <source>
        <dbReference type="Pfam" id="PF00850"/>
    </source>
</evidence>
<feature type="compositionally biased region" description="Basic and acidic residues" evidence="2">
    <location>
        <begin position="13"/>
        <end position="22"/>
    </location>
</feature>
<evidence type="ECO:0000313" key="4">
    <source>
        <dbReference type="EMBL" id="TDT15836.1"/>
    </source>
</evidence>
<organism evidence="4 5">
    <name type="scientific">Ilumatobacter fluminis</name>
    <dbReference type="NCBI Taxonomy" id="467091"/>
    <lineage>
        <taxon>Bacteria</taxon>
        <taxon>Bacillati</taxon>
        <taxon>Actinomycetota</taxon>
        <taxon>Acidimicrobiia</taxon>
        <taxon>Acidimicrobiales</taxon>
        <taxon>Ilumatobacteraceae</taxon>
        <taxon>Ilumatobacter</taxon>
    </lineage>
</organism>
<keyword evidence="5" id="KW-1185">Reference proteome</keyword>
<dbReference type="GO" id="GO:0040029">
    <property type="term" value="P:epigenetic regulation of gene expression"/>
    <property type="evidence" value="ECO:0007669"/>
    <property type="project" value="TreeGrafter"/>
</dbReference>
<comment type="similarity">
    <text evidence="1">Belongs to the histone deacetylase family.</text>
</comment>
<dbReference type="PANTHER" id="PTHR10625:SF10">
    <property type="entry name" value="HISTONE DEACETYLASE HDAC1"/>
    <property type="match status" value="1"/>
</dbReference>
<dbReference type="InterPro" id="IPR000286">
    <property type="entry name" value="HDACs"/>
</dbReference>
<dbReference type="InterPro" id="IPR037138">
    <property type="entry name" value="His_deacetylse_dom_sf"/>
</dbReference>
<protein>
    <submittedName>
        <fullName evidence="4">Acetoin utilization deacetylase AcuC-like enzyme</fullName>
    </submittedName>
</protein>
<dbReference type="CDD" id="cd09992">
    <property type="entry name" value="HDAC_classII"/>
    <property type="match status" value="1"/>
</dbReference>
<gene>
    <name evidence="4" type="ORF">BDK89_1415</name>
</gene>
<name>A0A4R7HZX9_9ACTN</name>
<dbReference type="GO" id="GO:0004407">
    <property type="term" value="F:histone deacetylase activity"/>
    <property type="evidence" value="ECO:0007669"/>
    <property type="project" value="TreeGrafter"/>
</dbReference>
<evidence type="ECO:0000313" key="5">
    <source>
        <dbReference type="Proteomes" id="UP000294558"/>
    </source>
</evidence>
<dbReference type="InterPro" id="IPR023696">
    <property type="entry name" value="Ureohydrolase_dom_sf"/>
</dbReference>
<proteinExistence type="inferred from homology"/>
<dbReference type="InterPro" id="IPR023801">
    <property type="entry name" value="His_deacetylse_dom"/>
</dbReference>
<dbReference type="Proteomes" id="UP000294558">
    <property type="component" value="Unassembled WGS sequence"/>
</dbReference>
<dbReference type="Gene3D" id="3.40.800.20">
    <property type="entry name" value="Histone deacetylase domain"/>
    <property type="match status" value="1"/>
</dbReference>
<evidence type="ECO:0000256" key="2">
    <source>
        <dbReference type="SAM" id="MobiDB-lite"/>
    </source>
</evidence>
<dbReference type="SUPFAM" id="SSF52768">
    <property type="entry name" value="Arginase/deacetylase"/>
    <property type="match status" value="1"/>
</dbReference>
<dbReference type="AlphaFoldDB" id="A0A4R7HZX9"/>
<feature type="domain" description="Histone deacetylase" evidence="3">
    <location>
        <begin position="22"/>
        <end position="305"/>
    </location>
</feature>
<evidence type="ECO:0000256" key="1">
    <source>
        <dbReference type="ARBA" id="ARBA00005947"/>
    </source>
</evidence>
<dbReference type="Pfam" id="PF00850">
    <property type="entry name" value="Hist_deacetyl"/>
    <property type="match status" value="1"/>
</dbReference>
<dbReference type="PANTHER" id="PTHR10625">
    <property type="entry name" value="HISTONE DEACETYLASE HDAC1-RELATED"/>
    <property type="match status" value="1"/>
</dbReference>
<sequence>MRAPIAVFSDPEQDGHDTPAWHPENKTRLDASLAGIHEADLADAVEWRIPDLASVDDLARVHDRTYVESIESFCANGGGNLDADTTATPGSWLTARRSAGAVLGAIDALQRDECDVAFAAGRPPGHHAVPDRAMGFCLFNNAAVGAAKLTAQGERVAIVDWDVHHGNGTQDMFYDDPNVLYVSTHESPLYPGTGHLRETGQDAGAGTNVNLPFPAGTAGDTFRAAFDEVVIPLVERFAPTWLIISAGFDAHRDDPLAGLSLTSADYADLALRLQSLVPARRLMVVLEGGYSLEALTYSTGATLSALAGQMYRPEPVTNGEIGRRTVTAARQLWEI</sequence>
<reference evidence="4 5" key="1">
    <citation type="submission" date="2019-03" db="EMBL/GenBank/DDBJ databases">
        <title>Sequencing the genomes of 1000 actinobacteria strains.</title>
        <authorList>
            <person name="Klenk H.-P."/>
        </authorList>
    </citation>
    <scope>NUCLEOTIDE SEQUENCE [LARGE SCALE GENOMIC DNA]</scope>
    <source>
        <strain evidence="4 5">DSM 18936</strain>
    </source>
</reference>